<reference evidence="1 2" key="1">
    <citation type="journal article" date="2018" name="Sci. Rep.">
        <title>Raphidocelis subcapitata (=Pseudokirchneriella subcapitata) provides an insight into genome evolution and environmental adaptations in the Sphaeropleales.</title>
        <authorList>
            <person name="Suzuki S."/>
            <person name="Yamaguchi H."/>
            <person name="Nakajima N."/>
            <person name="Kawachi M."/>
        </authorList>
    </citation>
    <scope>NUCLEOTIDE SEQUENCE [LARGE SCALE GENOMIC DNA]</scope>
    <source>
        <strain evidence="1 2">NIES-35</strain>
    </source>
</reference>
<name>A0A2V0P420_9CHLO</name>
<organism evidence="1 2">
    <name type="scientific">Raphidocelis subcapitata</name>
    <dbReference type="NCBI Taxonomy" id="307507"/>
    <lineage>
        <taxon>Eukaryota</taxon>
        <taxon>Viridiplantae</taxon>
        <taxon>Chlorophyta</taxon>
        <taxon>core chlorophytes</taxon>
        <taxon>Chlorophyceae</taxon>
        <taxon>CS clade</taxon>
        <taxon>Sphaeropleales</taxon>
        <taxon>Selenastraceae</taxon>
        <taxon>Raphidocelis</taxon>
    </lineage>
</organism>
<gene>
    <name evidence="1" type="ORF">Rsub_06951</name>
</gene>
<dbReference type="Proteomes" id="UP000247498">
    <property type="component" value="Unassembled WGS sequence"/>
</dbReference>
<comment type="caution">
    <text evidence="1">The sequence shown here is derived from an EMBL/GenBank/DDBJ whole genome shotgun (WGS) entry which is preliminary data.</text>
</comment>
<dbReference type="InParanoid" id="A0A2V0P420"/>
<dbReference type="EMBL" id="BDRX01000050">
    <property type="protein sequence ID" value="GBF94329.1"/>
    <property type="molecule type" value="Genomic_DNA"/>
</dbReference>
<evidence type="ECO:0000313" key="1">
    <source>
        <dbReference type="EMBL" id="GBF94329.1"/>
    </source>
</evidence>
<proteinExistence type="predicted"/>
<sequence>MDPPRASGLQVPSSQGERGAAAETAAAAADAAARRCLRIDQALAVAVALAQAFDVAAARQREALDSEALCVLALLTLAALVPACAPRYYSRHRPWLLPLLRVPAYIFPSASRAGAGAALLLERPPRPGWRGAAVDVLRVAAATRAGLIALQGCCGALPPLVAAGAHAVVVAATWPGRRSGYCRAPLLTDPLTAGRLARLASALDALNLPMLSVHSIAEPLPPPRGAHQSAAGGGGGGAGAISSDESLCLSILGFAHLGLGLLLPVLVAALHCRPRPDATRGGAGAGAGAAGGGPKRWRPLRAAALRARQWDRAASDLCASWGDHSLARAAMVWVLTGWMWEVSTALAG</sequence>
<evidence type="ECO:0000313" key="2">
    <source>
        <dbReference type="Proteomes" id="UP000247498"/>
    </source>
</evidence>
<dbReference type="AlphaFoldDB" id="A0A2V0P420"/>
<accession>A0A2V0P420</accession>
<keyword evidence="2" id="KW-1185">Reference proteome</keyword>
<protein>
    <submittedName>
        <fullName evidence="1">Uncharacterized protein</fullName>
    </submittedName>
</protein>